<evidence type="ECO:0000256" key="7">
    <source>
        <dbReference type="ARBA" id="ARBA00023237"/>
    </source>
</evidence>
<dbReference type="SUPFAM" id="SSF56954">
    <property type="entry name" value="Outer membrane efflux proteins (OEP)"/>
    <property type="match status" value="1"/>
</dbReference>
<dbReference type="RefSeq" id="WP_071501166.1">
    <property type="nucleotide sequence ID" value="NZ_MORL01000001.1"/>
</dbReference>
<keyword evidence="9" id="KW-0732">Signal</keyword>
<keyword evidence="7" id="KW-0998">Cell outer membrane</keyword>
<sequence length="455" mass="50914">MKTRIILSGLFALGISLSAKSQSTTSGQPTAQVQPAGWSLKDCINYGLKNYGTVRVAQYQTQIADQQAREAIAGYLPQVNASGNVTDNIKLQTTVLPAGIFGPEPTRVAFGQKYQTTASASVDQVIYDKSLLVGIKAAKPNTEKAQLNARQTQEDVVYAIASNYYQVFVVQQQIALLKDNLKRTEQVLNILKLQRDNGVIQPVDYTRTEVTYNSTKSQLTLAESNLKLALNRLKFQMGMSQQQDLTLSDSTLTTKMPVVENTGFDARNLTNFRILEANLALQNLDRERIKAGYLPKLSANAQYGTLALGNKYWESVQKFSGFGSIGLRVSIPLFDGFRRDAQIKQSTLNINILQEQQRLNVASYELQFNNAQTQLQRAQISLQNDERNIRLAQEVYEVTTLQYRQGTKPLTDLVNAETSYRQAQSDYINSLLNYNQARLDLEQSQGSLLSFYNQL</sequence>
<dbReference type="InterPro" id="IPR051906">
    <property type="entry name" value="TolC-like"/>
</dbReference>
<evidence type="ECO:0000256" key="9">
    <source>
        <dbReference type="SAM" id="SignalP"/>
    </source>
</evidence>
<feature type="signal peptide" evidence="9">
    <location>
        <begin position="1"/>
        <end position="21"/>
    </location>
</feature>
<dbReference type="AlphaFoldDB" id="A0A1S2VR27"/>
<evidence type="ECO:0000256" key="6">
    <source>
        <dbReference type="ARBA" id="ARBA00023136"/>
    </source>
</evidence>
<feature type="coiled-coil region" evidence="8">
    <location>
        <begin position="361"/>
        <end position="395"/>
    </location>
</feature>
<proteinExistence type="inferred from homology"/>
<reference evidence="10 11" key="1">
    <citation type="submission" date="2016-10" db="EMBL/GenBank/DDBJ databases">
        <title>Arsenicibacter rosenii gen. nov., sp. nov., an efficient arsenic-methylating bacterium isolated from an arsenic-contaminated paddy soil.</title>
        <authorList>
            <person name="Huang K."/>
        </authorList>
    </citation>
    <scope>NUCLEOTIDE SEQUENCE [LARGE SCALE GENOMIC DNA]</scope>
    <source>
        <strain evidence="10 11">SM-1</strain>
    </source>
</reference>
<evidence type="ECO:0000256" key="3">
    <source>
        <dbReference type="ARBA" id="ARBA00022448"/>
    </source>
</evidence>
<dbReference type="Proteomes" id="UP000181790">
    <property type="component" value="Unassembled WGS sequence"/>
</dbReference>
<dbReference type="InterPro" id="IPR003423">
    <property type="entry name" value="OMP_efflux"/>
</dbReference>
<comment type="similarity">
    <text evidence="2">Belongs to the outer membrane factor (OMF) (TC 1.B.17) family.</text>
</comment>
<evidence type="ECO:0000256" key="8">
    <source>
        <dbReference type="SAM" id="Coils"/>
    </source>
</evidence>
<comment type="caution">
    <text evidence="10">The sequence shown here is derived from an EMBL/GenBank/DDBJ whole genome shotgun (WGS) entry which is preliminary data.</text>
</comment>
<evidence type="ECO:0000313" key="11">
    <source>
        <dbReference type="Proteomes" id="UP000181790"/>
    </source>
</evidence>
<dbReference type="GO" id="GO:0015288">
    <property type="term" value="F:porin activity"/>
    <property type="evidence" value="ECO:0007669"/>
    <property type="project" value="TreeGrafter"/>
</dbReference>
<dbReference type="Pfam" id="PF02321">
    <property type="entry name" value="OEP"/>
    <property type="match status" value="2"/>
</dbReference>
<evidence type="ECO:0000256" key="1">
    <source>
        <dbReference type="ARBA" id="ARBA00004442"/>
    </source>
</evidence>
<dbReference type="OrthoDB" id="9811587at2"/>
<accession>A0A1S2VR27</accession>
<dbReference type="GO" id="GO:0015562">
    <property type="term" value="F:efflux transmembrane transporter activity"/>
    <property type="evidence" value="ECO:0007669"/>
    <property type="project" value="InterPro"/>
</dbReference>
<dbReference type="GO" id="GO:1990281">
    <property type="term" value="C:efflux pump complex"/>
    <property type="evidence" value="ECO:0007669"/>
    <property type="project" value="TreeGrafter"/>
</dbReference>
<dbReference type="PANTHER" id="PTHR30026:SF20">
    <property type="entry name" value="OUTER MEMBRANE PROTEIN TOLC"/>
    <property type="match status" value="1"/>
</dbReference>
<evidence type="ECO:0000256" key="4">
    <source>
        <dbReference type="ARBA" id="ARBA00022452"/>
    </source>
</evidence>
<keyword evidence="6" id="KW-0472">Membrane</keyword>
<keyword evidence="4" id="KW-1134">Transmembrane beta strand</keyword>
<gene>
    <name evidence="10" type="ORF">BLX24_00685</name>
</gene>
<keyword evidence="5" id="KW-0812">Transmembrane</keyword>
<feature type="chain" id="PRO_5010295238" evidence="9">
    <location>
        <begin position="22"/>
        <end position="455"/>
    </location>
</feature>
<keyword evidence="8" id="KW-0175">Coiled coil</keyword>
<evidence type="ECO:0000256" key="2">
    <source>
        <dbReference type="ARBA" id="ARBA00007613"/>
    </source>
</evidence>
<evidence type="ECO:0000313" key="10">
    <source>
        <dbReference type="EMBL" id="OIN60665.1"/>
    </source>
</evidence>
<name>A0A1S2VR27_9BACT</name>
<protein>
    <submittedName>
        <fullName evidence="10">Transporter</fullName>
    </submittedName>
</protein>
<dbReference type="GO" id="GO:0009279">
    <property type="term" value="C:cell outer membrane"/>
    <property type="evidence" value="ECO:0007669"/>
    <property type="project" value="UniProtKB-SubCell"/>
</dbReference>
<comment type="subcellular location">
    <subcellularLocation>
        <location evidence="1">Cell outer membrane</location>
    </subcellularLocation>
</comment>
<evidence type="ECO:0000256" key="5">
    <source>
        <dbReference type="ARBA" id="ARBA00022692"/>
    </source>
</evidence>
<dbReference type="Gene3D" id="1.20.1600.10">
    <property type="entry name" value="Outer membrane efflux proteins (OEP)"/>
    <property type="match status" value="1"/>
</dbReference>
<dbReference type="EMBL" id="MORL01000001">
    <property type="protein sequence ID" value="OIN60665.1"/>
    <property type="molecule type" value="Genomic_DNA"/>
</dbReference>
<keyword evidence="3" id="KW-0813">Transport</keyword>
<keyword evidence="11" id="KW-1185">Reference proteome</keyword>
<organism evidence="10 11">
    <name type="scientific">Arsenicibacter rosenii</name>
    <dbReference type="NCBI Taxonomy" id="1750698"/>
    <lineage>
        <taxon>Bacteria</taxon>
        <taxon>Pseudomonadati</taxon>
        <taxon>Bacteroidota</taxon>
        <taxon>Cytophagia</taxon>
        <taxon>Cytophagales</taxon>
        <taxon>Spirosomataceae</taxon>
        <taxon>Arsenicibacter</taxon>
    </lineage>
</organism>
<dbReference type="PANTHER" id="PTHR30026">
    <property type="entry name" value="OUTER MEMBRANE PROTEIN TOLC"/>
    <property type="match status" value="1"/>
</dbReference>